<feature type="transmembrane region" description="Helical" evidence="1">
    <location>
        <begin position="187"/>
        <end position="210"/>
    </location>
</feature>
<feature type="signal peptide" evidence="2">
    <location>
        <begin position="1"/>
        <end position="24"/>
    </location>
</feature>
<protein>
    <submittedName>
        <fullName evidence="3">Uncharacterized protein</fullName>
    </submittedName>
</protein>
<dbReference type="Proteomes" id="UP000027265">
    <property type="component" value="Unassembled WGS sequence"/>
</dbReference>
<sequence length="277" mass="30859">MFTLCTVQALLDLAIALYTPEIIAHSVCIGDVCLGCDGETESRVNQINIQSLLSMIYDAVMTVNQLMADGLLIYRTFVLWRSSIRIIVIPIATLIGTAVCGFFQASLTFKRYTIRRNAPLDETTPPPEWVALTDLGYTLNTIQDVLITTTSVLTTVLIVSRIWWITQGLHRTLGRRATRKYHRIVKMIVESGGVYTMWLLIRLIFIYIYRDDFSDIPAVVGITPTLLIVMLGLGESVDRTTFPCSNVVNIVPPVSEPLEVGSPVPLSDSYGVEYHSV</sequence>
<evidence type="ECO:0000256" key="2">
    <source>
        <dbReference type="SAM" id="SignalP"/>
    </source>
</evidence>
<proteinExistence type="predicted"/>
<evidence type="ECO:0000313" key="3">
    <source>
        <dbReference type="EMBL" id="KDQ54335.1"/>
    </source>
</evidence>
<organism evidence="3 4">
    <name type="scientific">Jaapia argillacea MUCL 33604</name>
    <dbReference type="NCBI Taxonomy" id="933084"/>
    <lineage>
        <taxon>Eukaryota</taxon>
        <taxon>Fungi</taxon>
        <taxon>Dikarya</taxon>
        <taxon>Basidiomycota</taxon>
        <taxon>Agaricomycotina</taxon>
        <taxon>Agaricomycetes</taxon>
        <taxon>Agaricomycetidae</taxon>
        <taxon>Jaapiales</taxon>
        <taxon>Jaapiaceae</taxon>
        <taxon>Jaapia</taxon>
    </lineage>
</organism>
<dbReference type="OrthoDB" id="2744793at2759"/>
<keyword evidence="2" id="KW-0732">Signal</keyword>
<dbReference type="InParanoid" id="A0A067PKF0"/>
<feature type="transmembrane region" description="Helical" evidence="1">
    <location>
        <begin position="145"/>
        <end position="166"/>
    </location>
</feature>
<gene>
    <name evidence="3" type="ORF">JAAARDRAFT_38495</name>
</gene>
<dbReference type="HOGENOM" id="CLU_044614_2_1_1"/>
<evidence type="ECO:0000256" key="1">
    <source>
        <dbReference type="SAM" id="Phobius"/>
    </source>
</evidence>
<feature type="transmembrane region" description="Helical" evidence="1">
    <location>
        <begin position="86"/>
        <end position="107"/>
    </location>
</feature>
<name>A0A067PKF0_9AGAM</name>
<feature type="non-terminal residue" evidence="3">
    <location>
        <position position="277"/>
    </location>
</feature>
<evidence type="ECO:0000313" key="4">
    <source>
        <dbReference type="Proteomes" id="UP000027265"/>
    </source>
</evidence>
<reference evidence="4" key="1">
    <citation type="journal article" date="2014" name="Proc. Natl. Acad. Sci. U.S.A.">
        <title>Extensive sampling of basidiomycete genomes demonstrates inadequacy of the white-rot/brown-rot paradigm for wood decay fungi.</title>
        <authorList>
            <person name="Riley R."/>
            <person name="Salamov A.A."/>
            <person name="Brown D.W."/>
            <person name="Nagy L.G."/>
            <person name="Floudas D."/>
            <person name="Held B.W."/>
            <person name="Levasseur A."/>
            <person name="Lombard V."/>
            <person name="Morin E."/>
            <person name="Otillar R."/>
            <person name="Lindquist E.A."/>
            <person name="Sun H."/>
            <person name="LaButti K.M."/>
            <person name="Schmutz J."/>
            <person name="Jabbour D."/>
            <person name="Luo H."/>
            <person name="Baker S.E."/>
            <person name="Pisabarro A.G."/>
            <person name="Walton J.D."/>
            <person name="Blanchette R.A."/>
            <person name="Henrissat B."/>
            <person name="Martin F."/>
            <person name="Cullen D."/>
            <person name="Hibbett D.S."/>
            <person name="Grigoriev I.V."/>
        </authorList>
    </citation>
    <scope>NUCLEOTIDE SEQUENCE [LARGE SCALE GENOMIC DNA]</scope>
    <source>
        <strain evidence="4">MUCL 33604</strain>
    </source>
</reference>
<keyword evidence="1" id="KW-0812">Transmembrane</keyword>
<dbReference type="AlphaFoldDB" id="A0A067PKF0"/>
<accession>A0A067PKF0</accession>
<dbReference type="EMBL" id="KL197729">
    <property type="protein sequence ID" value="KDQ54335.1"/>
    <property type="molecule type" value="Genomic_DNA"/>
</dbReference>
<keyword evidence="1" id="KW-0472">Membrane</keyword>
<feature type="chain" id="PRO_5001646796" evidence="2">
    <location>
        <begin position="25"/>
        <end position="277"/>
    </location>
</feature>
<keyword evidence="4" id="KW-1185">Reference proteome</keyword>
<feature type="transmembrane region" description="Helical" evidence="1">
    <location>
        <begin position="216"/>
        <end position="233"/>
    </location>
</feature>
<keyword evidence="1" id="KW-1133">Transmembrane helix</keyword>